<organism evidence="1 2">
    <name type="scientific">Albula glossodonta</name>
    <name type="common">roundjaw bonefish</name>
    <dbReference type="NCBI Taxonomy" id="121402"/>
    <lineage>
        <taxon>Eukaryota</taxon>
        <taxon>Metazoa</taxon>
        <taxon>Chordata</taxon>
        <taxon>Craniata</taxon>
        <taxon>Vertebrata</taxon>
        <taxon>Euteleostomi</taxon>
        <taxon>Actinopterygii</taxon>
        <taxon>Neopterygii</taxon>
        <taxon>Teleostei</taxon>
        <taxon>Albuliformes</taxon>
        <taxon>Albulidae</taxon>
        <taxon>Albula</taxon>
    </lineage>
</organism>
<name>A0A8T2NAQ6_9TELE</name>
<dbReference type="EMBL" id="JAFBMS010000139">
    <property type="protein sequence ID" value="KAG9334772.1"/>
    <property type="molecule type" value="Genomic_DNA"/>
</dbReference>
<dbReference type="AlphaFoldDB" id="A0A8T2NAQ6"/>
<proteinExistence type="predicted"/>
<evidence type="ECO:0000313" key="2">
    <source>
        <dbReference type="Proteomes" id="UP000824540"/>
    </source>
</evidence>
<sequence length="78" mass="8725">MASVAMVTLAWRLCSQWHDCGMAAQLTLGDQGARPPPAAITLRTRLPRYLRLLSSRRTKPHVTLSELRACDRPSTPLR</sequence>
<accession>A0A8T2NAQ6</accession>
<dbReference type="Proteomes" id="UP000824540">
    <property type="component" value="Unassembled WGS sequence"/>
</dbReference>
<reference evidence="1" key="1">
    <citation type="thesis" date="2021" institute="BYU ScholarsArchive" country="Provo, UT, USA">
        <title>Applications of and Algorithms for Genome Assembly and Genomic Analyses with an Emphasis on Marine Teleosts.</title>
        <authorList>
            <person name="Pickett B.D."/>
        </authorList>
    </citation>
    <scope>NUCLEOTIDE SEQUENCE</scope>
    <source>
        <strain evidence="1">HI-2016</strain>
    </source>
</reference>
<keyword evidence="2" id="KW-1185">Reference proteome</keyword>
<gene>
    <name evidence="1" type="ORF">JZ751_006521</name>
</gene>
<comment type="caution">
    <text evidence="1">The sequence shown here is derived from an EMBL/GenBank/DDBJ whole genome shotgun (WGS) entry which is preliminary data.</text>
</comment>
<protein>
    <submittedName>
        <fullName evidence="1">Uncharacterized protein</fullName>
    </submittedName>
</protein>
<evidence type="ECO:0000313" key="1">
    <source>
        <dbReference type="EMBL" id="KAG9334772.1"/>
    </source>
</evidence>